<accession>A0ABN7T494</accession>
<organism evidence="3 4">
    <name type="scientific">Oikopleura dioica</name>
    <name type="common">Tunicate</name>
    <dbReference type="NCBI Taxonomy" id="34765"/>
    <lineage>
        <taxon>Eukaryota</taxon>
        <taxon>Metazoa</taxon>
        <taxon>Chordata</taxon>
        <taxon>Tunicata</taxon>
        <taxon>Appendicularia</taxon>
        <taxon>Copelata</taxon>
        <taxon>Oikopleuridae</taxon>
        <taxon>Oikopleura</taxon>
    </lineage>
</organism>
<evidence type="ECO:0000313" key="3">
    <source>
        <dbReference type="EMBL" id="CAG5111852.1"/>
    </source>
</evidence>
<dbReference type="Pfam" id="PF02833">
    <property type="entry name" value="DHHA2"/>
    <property type="match status" value="1"/>
</dbReference>
<keyword evidence="4" id="KW-1185">Reference proteome</keyword>
<proteinExistence type="inferred from homology"/>
<dbReference type="InterPro" id="IPR038222">
    <property type="entry name" value="DHHA2_dom_sf"/>
</dbReference>
<dbReference type="Gene3D" id="3.10.310.20">
    <property type="entry name" value="DHHA2 domain"/>
    <property type="match status" value="1"/>
</dbReference>
<reference evidence="3 4" key="1">
    <citation type="submission" date="2021-04" db="EMBL/GenBank/DDBJ databases">
        <authorList>
            <person name="Bliznina A."/>
        </authorList>
    </citation>
    <scope>NUCLEOTIDE SEQUENCE [LARGE SCALE GENOMIC DNA]</scope>
</reference>
<evidence type="ECO:0000259" key="2">
    <source>
        <dbReference type="Pfam" id="PF02833"/>
    </source>
</evidence>
<sequence>MFARVTDGKEVDVDSLVVELTDARFQIDGLSTRQLLLKDAKHIQADKNRSIFAATLHCDLGEFLAKENTWKEISEFYNSEECKSAEILLLMGTVADGTNRGFGWYAPKMGGDFSEIFTAWQDSIGSWKMGPYEKLAMLPAGAGARTISGADGKVVSRKKALPIFIPWFNSL</sequence>
<dbReference type="EMBL" id="OU015567">
    <property type="protein sequence ID" value="CAG5111852.1"/>
    <property type="molecule type" value="Genomic_DNA"/>
</dbReference>
<dbReference type="InterPro" id="IPR004097">
    <property type="entry name" value="DHHA2"/>
</dbReference>
<comment type="similarity">
    <text evidence="1">Belongs to the PPase class C family. Prune subfamily.</text>
</comment>
<evidence type="ECO:0000313" key="4">
    <source>
        <dbReference type="Proteomes" id="UP001158576"/>
    </source>
</evidence>
<dbReference type="Proteomes" id="UP001158576">
    <property type="component" value="Chromosome 2"/>
</dbReference>
<evidence type="ECO:0000256" key="1">
    <source>
        <dbReference type="ARBA" id="ARBA00010331"/>
    </source>
</evidence>
<name>A0ABN7T494_OIKDI</name>
<protein>
    <submittedName>
        <fullName evidence="3">Oidioi.mRNA.OKI2018_I69.chr2.g6123.t1.cds</fullName>
    </submittedName>
</protein>
<gene>
    <name evidence="3" type="ORF">OKIOD_LOCUS14888</name>
</gene>
<feature type="domain" description="DHHA2" evidence="2">
    <location>
        <begin position="19"/>
        <end position="162"/>
    </location>
</feature>